<evidence type="ECO:0000313" key="2">
    <source>
        <dbReference type="EMBL" id="QBZ65232.1"/>
    </source>
</evidence>
<gene>
    <name evidence="2" type="ORF">PoMZ_06939</name>
</gene>
<organism evidence="2 3">
    <name type="scientific">Pyricularia oryzae</name>
    <name type="common">Rice blast fungus</name>
    <name type="synonym">Magnaporthe oryzae</name>
    <dbReference type="NCBI Taxonomy" id="318829"/>
    <lineage>
        <taxon>Eukaryota</taxon>
        <taxon>Fungi</taxon>
        <taxon>Dikarya</taxon>
        <taxon>Ascomycota</taxon>
        <taxon>Pezizomycotina</taxon>
        <taxon>Sordariomycetes</taxon>
        <taxon>Sordariomycetidae</taxon>
        <taxon>Magnaporthales</taxon>
        <taxon>Pyriculariaceae</taxon>
        <taxon>Pyricularia</taxon>
    </lineage>
</organism>
<dbReference type="EMBL" id="CP034209">
    <property type="protein sequence ID" value="QBZ65232.1"/>
    <property type="molecule type" value="Genomic_DNA"/>
</dbReference>
<name>A0A4P7NSF4_PYROR</name>
<dbReference type="VEuPathDB" id="FungiDB:M_BR32_EuGene_00109251"/>
<dbReference type="Proteomes" id="UP000294847">
    <property type="component" value="Chromosome 6"/>
</dbReference>
<proteinExistence type="predicted"/>
<feature type="region of interest" description="Disordered" evidence="1">
    <location>
        <begin position="1"/>
        <end position="54"/>
    </location>
</feature>
<dbReference type="AlphaFoldDB" id="A0A4P7NSF4"/>
<evidence type="ECO:0000256" key="1">
    <source>
        <dbReference type="SAM" id="MobiDB-lite"/>
    </source>
</evidence>
<reference evidence="2 3" key="1">
    <citation type="journal article" date="2019" name="Mol. Biol. Evol.">
        <title>Blast fungal genomes show frequent chromosomal changes, gene gains and losses, and effector gene turnover.</title>
        <authorList>
            <person name="Gomez Luciano L.B."/>
            <person name="Jason Tsai I."/>
            <person name="Chuma I."/>
            <person name="Tosa Y."/>
            <person name="Chen Y.H."/>
            <person name="Li J.Y."/>
            <person name="Li M.Y."/>
            <person name="Jade Lu M.Y."/>
            <person name="Nakayashiki H."/>
            <person name="Li W.H."/>
        </authorList>
    </citation>
    <scope>NUCLEOTIDE SEQUENCE [LARGE SCALE GENOMIC DNA]</scope>
    <source>
        <strain evidence="2">MZ5-1-6</strain>
    </source>
</reference>
<feature type="compositionally biased region" description="Polar residues" evidence="1">
    <location>
        <begin position="27"/>
        <end position="40"/>
    </location>
</feature>
<protein>
    <submittedName>
        <fullName evidence="2">Uncharacterized protein</fullName>
    </submittedName>
</protein>
<accession>A0A4P7NSF4</accession>
<evidence type="ECO:0000313" key="3">
    <source>
        <dbReference type="Proteomes" id="UP000294847"/>
    </source>
</evidence>
<sequence>MPNCQKSRPENEMAQTHKNPAWDGDNLGNQGTSATYTVDQARNKNRQGGAACGR</sequence>